<name>A0A7C8RHQ9_ORBOL</name>
<keyword evidence="2" id="KW-0812">Transmembrane</keyword>
<dbReference type="OrthoDB" id="5374773at2759"/>
<feature type="region of interest" description="Disordered" evidence="1">
    <location>
        <begin position="166"/>
        <end position="186"/>
    </location>
</feature>
<feature type="region of interest" description="Disordered" evidence="1">
    <location>
        <begin position="339"/>
        <end position="370"/>
    </location>
</feature>
<evidence type="ECO:0000313" key="4">
    <source>
        <dbReference type="Proteomes" id="UP000474640"/>
    </source>
</evidence>
<keyword evidence="2" id="KW-0472">Membrane</keyword>
<dbReference type="AlphaFoldDB" id="A0A7C8RHQ9"/>
<evidence type="ECO:0000256" key="1">
    <source>
        <dbReference type="SAM" id="MobiDB-lite"/>
    </source>
</evidence>
<keyword evidence="2" id="KW-1133">Transmembrane helix</keyword>
<feature type="compositionally biased region" description="Acidic residues" evidence="1">
    <location>
        <begin position="408"/>
        <end position="420"/>
    </location>
</feature>
<feature type="compositionally biased region" description="Basic and acidic residues" evidence="1">
    <location>
        <begin position="348"/>
        <end position="357"/>
    </location>
</feature>
<feature type="compositionally biased region" description="Polar residues" evidence="1">
    <location>
        <begin position="298"/>
        <end position="307"/>
    </location>
</feature>
<feature type="transmembrane region" description="Helical" evidence="2">
    <location>
        <begin position="14"/>
        <end position="38"/>
    </location>
</feature>
<feature type="region of interest" description="Disordered" evidence="1">
    <location>
        <begin position="78"/>
        <end position="104"/>
    </location>
</feature>
<feature type="region of interest" description="Disordered" evidence="1">
    <location>
        <begin position="453"/>
        <end position="607"/>
    </location>
</feature>
<reference evidence="3 4" key="1">
    <citation type="submission" date="2020-01" db="EMBL/GenBank/DDBJ databases">
        <authorList>
            <person name="Palmer J.M."/>
        </authorList>
    </citation>
    <scope>NUCLEOTIDE SEQUENCE [LARGE SCALE GENOMIC DNA]</scope>
    <source>
        <strain evidence="3 4">TWF970</strain>
    </source>
</reference>
<feature type="compositionally biased region" description="Low complexity" evidence="1">
    <location>
        <begin position="535"/>
        <end position="553"/>
    </location>
</feature>
<dbReference type="Proteomes" id="UP000474640">
    <property type="component" value="Unassembled WGS sequence"/>
</dbReference>
<feature type="compositionally biased region" description="Polar residues" evidence="1">
    <location>
        <begin position="583"/>
        <end position="605"/>
    </location>
</feature>
<accession>A0A7C8RHQ9</accession>
<protein>
    <submittedName>
        <fullName evidence="3">Uncharacterized protein</fullName>
    </submittedName>
</protein>
<gene>
    <name evidence="3" type="ORF">TWF970_000899</name>
</gene>
<sequence>MTAEYYFGHNHMPLWQFIGLLIIFSILIGSPAFVCFVYHRRKERDRLQDVNRRALAQKHRPEFVIDGRDYYLLPFPHKDIKRRPSTSRGETPRQESSGGSTVPLLVLNGRTTEGSASASPVMGRIHRQSNLSFDGTSMAVSMEQEAVLNANFAERTGTVTSVAYPQTAHRGSRSDNRGRGGTGNYGTLGNVMHSTYTAAQRAYRGRHRLNFWSGLMQQVPWVKDRGGRLEAIDEESVGSSRFSRGDNQKGGNKRTTATTTAITTSGASSNADVNIMTARGSVYRGVIVGSTGTLNTESSAYTMSRGTPPTFEKVDSREPYNPNMARSLTRRLLKFGFDQVRDGVGNPERSEKGGEYERGEEDEEDGKGRQISGVWKKGVELKKRALKRKKLETGNRLFSFQKKKVGDDWGDEEDIDEGQEGGDSHAEEGGTSPDDLAKTSIRDFAHAFKKDIVGSSNDYEEFSPTGTVRIHHIDDDDDDDAGEDQQSTILSEDKEAIISSLTSPEATSSSSSTSSPTFDDVAVDSSPITNENVPTITINTTSSSTTTQIEISTPPMGTLRGRKTLRDKGSVPGTQKMRMARNTPKNTLGRSSLQAPNSFESLPSEDTTDRVVGIKVDIEVTDGGEIIMLAEDSTKEDLGKNA</sequence>
<proteinExistence type="predicted"/>
<comment type="caution">
    <text evidence="3">The sequence shown here is derived from an EMBL/GenBank/DDBJ whole genome shotgun (WGS) entry which is preliminary data.</text>
</comment>
<feature type="region of interest" description="Disordered" evidence="1">
    <location>
        <begin position="407"/>
        <end position="439"/>
    </location>
</feature>
<evidence type="ECO:0000256" key="2">
    <source>
        <dbReference type="SAM" id="Phobius"/>
    </source>
</evidence>
<feature type="region of interest" description="Disordered" evidence="1">
    <location>
        <begin position="232"/>
        <end position="256"/>
    </location>
</feature>
<organism evidence="3 4">
    <name type="scientific">Orbilia oligospora</name>
    <name type="common">Nematode-trapping fungus</name>
    <name type="synonym">Arthrobotrys oligospora</name>
    <dbReference type="NCBI Taxonomy" id="2813651"/>
    <lineage>
        <taxon>Eukaryota</taxon>
        <taxon>Fungi</taxon>
        <taxon>Dikarya</taxon>
        <taxon>Ascomycota</taxon>
        <taxon>Pezizomycotina</taxon>
        <taxon>Orbiliomycetes</taxon>
        <taxon>Orbiliales</taxon>
        <taxon>Orbiliaceae</taxon>
        <taxon>Orbilia</taxon>
    </lineage>
</organism>
<feature type="compositionally biased region" description="Polar residues" evidence="1">
    <location>
        <begin position="86"/>
        <end position="100"/>
    </location>
</feature>
<evidence type="ECO:0000313" key="3">
    <source>
        <dbReference type="EMBL" id="KAF3283724.1"/>
    </source>
</evidence>
<dbReference type="EMBL" id="JAABOJ010000010">
    <property type="protein sequence ID" value="KAF3283724.1"/>
    <property type="molecule type" value="Genomic_DNA"/>
</dbReference>
<feature type="compositionally biased region" description="Low complexity" evidence="1">
    <location>
        <begin position="499"/>
        <end position="517"/>
    </location>
</feature>
<feature type="region of interest" description="Disordered" evidence="1">
    <location>
        <begin position="298"/>
        <end position="322"/>
    </location>
</feature>